<proteinExistence type="predicted"/>
<protein>
    <submittedName>
        <fullName evidence="1">Uncharacterized protein</fullName>
    </submittedName>
</protein>
<sequence length="49" mass="5276">MNVGLIESDHVVTRNDLQLVYSVASGVREHWQVPLATSLGSVTRAKVAA</sequence>
<reference evidence="1 2" key="1">
    <citation type="journal article" date="2015" name="Genome Announc.">
        <title>Complete genome sequences for 59 burkholderia isolates, both pathogenic and near neighbor.</title>
        <authorList>
            <person name="Johnson S.L."/>
            <person name="Bishop-Lilly K.A."/>
            <person name="Ladner J.T."/>
            <person name="Daligault H.E."/>
            <person name="Davenport K.W."/>
            <person name="Jaissle J."/>
            <person name="Frey K.G."/>
            <person name="Koroleva G.I."/>
            <person name="Bruce D.C."/>
            <person name="Coyne S.R."/>
            <person name="Broomall S.M."/>
            <person name="Li P.E."/>
            <person name="Teshima H."/>
            <person name="Gibbons H.S."/>
            <person name="Palacios G.F."/>
            <person name="Rosenzweig C.N."/>
            <person name="Redden C.L."/>
            <person name="Xu Y."/>
            <person name="Minogue T.D."/>
            <person name="Chain P.S."/>
        </authorList>
    </citation>
    <scope>NUCLEOTIDE SEQUENCE [LARGE SCALE GENOMIC DNA]</scope>
    <source>
        <strain evidence="1 2">ATCC BAA-463</strain>
    </source>
</reference>
<dbReference type="Proteomes" id="UP000032614">
    <property type="component" value="Chromosome 2"/>
</dbReference>
<dbReference type="EMBL" id="CP010027">
    <property type="protein sequence ID" value="AJZ62402.1"/>
    <property type="molecule type" value="Genomic_DNA"/>
</dbReference>
<accession>A0AAU8T7W9</accession>
<evidence type="ECO:0000313" key="2">
    <source>
        <dbReference type="Proteomes" id="UP000032614"/>
    </source>
</evidence>
<name>A0AAU8T7W9_9BURK</name>
<organism evidence="1 2">
    <name type="scientific">Paraburkholderia fungorum</name>
    <dbReference type="NCBI Taxonomy" id="134537"/>
    <lineage>
        <taxon>Bacteria</taxon>
        <taxon>Pseudomonadati</taxon>
        <taxon>Pseudomonadota</taxon>
        <taxon>Betaproteobacteria</taxon>
        <taxon>Burkholderiales</taxon>
        <taxon>Burkholderiaceae</taxon>
        <taxon>Paraburkholderia</taxon>
    </lineage>
</organism>
<dbReference type="KEGG" id="bfn:OI25_4955"/>
<evidence type="ECO:0000313" key="1">
    <source>
        <dbReference type="EMBL" id="AJZ62402.1"/>
    </source>
</evidence>
<gene>
    <name evidence="1" type="ORF">OI25_4955</name>
</gene>
<dbReference type="AlphaFoldDB" id="A0AAU8T7W9"/>